<dbReference type="EMBL" id="JARUJP010000014">
    <property type="protein sequence ID" value="MDW8801949.1"/>
    <property type="molecule type" value="Genomic_DNA"/>
</dbReference>
<keyword evidence="2" id="KW-1185">Reference proteome</keyword>
<keyword evidence="1" id="KW-0808">Transferase</keyword>
<dbReference type="Pfam" id="PF06962">
    <property type="entry name" value="rRNA_methylase"/>
    <property type="match status" value="1"/>
</dbReference>
<name>A0ABU4JUX4_9CLOT</name>
<evidence type="ECO:0000313" key="1">
    <source>
        <dbReference type="EMBL" id="MDW8801949.1"/>
    </source>
</evidence>
<dbReference type="PANTHER" id="PTHR35276">
    <property type="entry name" value="S-ADENOSYL-L-METHIONINE-DEPENDENT METHYLTRANSFERASES SUPERFAMILY PROTEIN"/>
    <property type="match status" value="1"/>
</dbReference>
<dbReference type="InterPro" id="IPR029063">
    <property type="entry name" value="SAM-dependent_MTases_sf"/>
</dbReference>
<dbReference type="InterPro" id="IPR010719">
    <property type="entry name" value="MnmM_MeTrfase"/>
</dbReference>
<dbReference type="GO" id="GO:0032259">
    <property type="term" value="P:methylation"/>
    <property type="evidence" value="ECO:0007669"/>
    <property type="project" value="UniProtKB-KW"/>
</dbReference>
<gene>
    <name evidence="1" type="ORF">P8V03_12400</name>
</gene>
<proteinExistence type="predicted"/>
<reference evidence="1 2" key="1">
    <citation type="submission" date="2023-04" db="EMBL/GenBank/DDBJ databases">
        <title>Clostridium tannerae sp. nov., isolated from the fecal material of an alpaca.</title>
        <authorList>
            <person name="Miller S."/>
            <person name="Hendry M."/>
            <person name="King J."/>
            <person name="Sankaranarayanan K."/>
            <person name="Lawson P.A."/>
        </authorList>
    </citation>
    <scope>NUCLEOTIDE SEQUENCE [LARGE SCALE GENOMIC DNA]</scope>
    <source>
        <strain evidence="1 2">A1-XYC3</strain>
    </source>
</reference>
<protein>
    <submittedName>
        <fullName evidence="1">Class I SAM-dependent methyltransferase</fullName>
        <ecNumber evidence="1">2.1.1.-</ecNumber>
    </submittedName>
</protein>
<dbReference type="GO" id="GO:0008168">
    <property type="term" value="F:methyltransferase activity"/>
    <property type="evidence" value="ECO:0007669"/>
    <property type="project" value="UniProtKB-KW"/>
</dbReference>
<accession>A0ABU4JUX4</accession>
<dbReference type="Gene3D" id="3.40.50.150">
    <property type="entry name" value="Vaccinia Virus protein VP39"/>
    <property type="match status" value="1"/>
</dbReference>
<dbReference type="PANTHER" id="PTHR35276:SF1">
    <property type="entry name" value="TRNA (MNM(5)S(2)U34)-METHYLTRANSFERASE, CHLOROPLASTIC"/>
    <property type="match status" value="1"/>
</dbReference>
<keyword evidence="1" id="KW-0489">Methyltransferase</keyword>
<comment type="caution">
    <text evidence="1">The sequence shown here is derived from an EMBL/GenBank/DDBJ whole genome shotgun (WGS) entry which is preliminary data.</text>
</comment>
<dbReference type="EC" id="2.1.1.-" evidence="1"/>
<dbReference type="Proteomes" id="UP001281656">
    <property type="component" value="Unassembled WGS sequence"/>
</dbReference>
<dbReference type="RefSeq" id="WP_318798338.1">
    <property type="nucleotide sequence ID" value="NZ_JARUJP010000014.1"/>
</dbReference>
<evidence type="ECO:0000313" key="2">
    <source>
        <dbReference type="Proteomes" id="UP001281656"/>
    </source>
</evidence>
<dbReference type="SUPFAM" id="SSF53335">
    <property type="entry name" value="S-adenosyl-L-methionine-dependent methyltransferases"/>
    <property type="match status" value="1"/>
</dbReference>
<organism evidence="1 2">
    <name type="scientific">Clostridium tanneri</name>
    <dbReference type="NCBI Taxonomy" id="3037988"/>
    <lineage>
        <taxon>Bacteria</taxon>
        <taxon>Bacillati</taxon>
        <taxon>Bacillota</taxon>
        <taxon>Clostridia</taxon>
        <taxon>Eubacteriales</taxon>
        <taxon>Clostridiaceae</taxon>
        <taxon>Clostridium</taxon>
    </lineage>
</organism>
<sequence length="180" mass="20522">MYKYVTDVNKLSHHIIKEFCNKFDIAIDATLGNGHDTDFLSEIFGKVYSFEIQTSAVRAYKEKNKNNVIVIEDSHEEIKKYIKENVDCVMYNLGFLPGGNKDITTKSNSTINSLKESIDLLNSGGIITIALYRGHEEGKREETAILDFVENLPKEVFGVMLHSYVNRLNNPPYLIVIEKK</sequence>